<evidence type="ECO:0000313" key="1">
    <source>
        <dbReference type="EMBL" id="KAH3804699.1"/>
    </source>
</evidence>
<dbReference type="AlphaFoldDB" id="A0A9D4FSN4"/>
<name>A0A9D4FSN4_DREPO</name>
<dbReference type="Proteomes" id="UP000828390">
    <property type="component" value="Unassembled WGS sequence"/>
</dbReference>
<sequence length="55" mass="5968">MSSNADLTQVTLTIITVDETRAGEYCCSKESMKESTCQCIKVAGNDNASMFRATL</sequence>
<reference evidence="1" key="2">
    <citation type="submission" date="2020-11" db="EMBL/GenBank/DDBJ databases">
        <authorList>
            <person name="McCartney M.A."/>
            <person name="Auch B."/>
            <person name="Kono T."/>
            <person name="Mallez S."/>
            <person name="Becker A."/>
            <person name="Gohl D.M."/>
            <person name="Silverstein K.A.T."/>
            <person name="Koren S."/>
            <person name="Bechman K.B."/>
            <person name="Herman A."/>
            <person name="Abrahante J.E."/>
            <person name="Garbe J."/>
        </authorList>
    </citation>
    <scope>NUCLEOTIDE SEQUENCE</scope>
    <source>
        <strain evidence="1">Duluth1</strain>
        <tissue evidence="1">Whole animal</tissue>
    </source>
</reference>
<dbReference type="EMBL" id="JAIWYP010000006">
    <property type="protein sequence ID" value="KAH3804699.1"/>
    <property type="molecule type" value="Genomic_DNA"/>
</dbReference>
<reference evidence="1" key="1">
    <citation type="journal article" date="2019" name="bioRxiv">
        <title>The Genome of the Zebra Mussel, Dreissena polymorpha: A Resource for Invasive Species Research.</title>
        <authorList>
            <person name="McCartney M.A."/>
            <person name="Auch B."/>
            <person name="Kono T."/>
            <person name="Mallez S."/>
            <person name="Zhang Y."/>
            <person name="Obille A."/>
            <person name="Becker A."/>
            <person name="Abrahante J.E."/>
            <person name="Garbe J."/>
            <person name="Badalamenti J.P."/>
            <person name="Herman A."/>
            <person name="Mangelson H."/>
            <person name="Liachko I."/>
            <person name="Sullivan S."/>
            <person name="Sone E.D."/>
            <person name="Koren S."/>
            <person name="Silverstein K.A.T."/>
            <person name="Beckman K.B."/>
            <person name="Gohl D.M."/>
        </authorList>
    </citation>
    <scope>NUCLEOTIDE SEQUENCE</scope>
    <source>
        <strain evidence="1">Duluth1</strain>
        <tissue evidence="1">Whole animal</tissue>
    </source>
</reference>
<keyword evidence="2" id="KW-1185">Reference proteome</keyword>
<protein>
    <submittedName>
        <fullName evidence="1">Uncharacterized protein</fullName>
    </submittedName>
</protein>
<proteinExistence type="predicted"/>
<gene>
    <name evidence="1" type="ORF">DPMN_132987</name>
</gene>
<accession>A0A9D4FSN4</accession>
<organism evidence="1 2">
    <name type="scientific">Dreissena polymorpha</name>
    <name type="common">Zebra mussel</name>
    <name type="synonym">Mytilus polymorpha</name>
    <dbReference type="NCBI Taxonomy" id="45954"/>
    <lineage>
        <taxon>Eukaryota</taxon>
        <taxon>Metazoa</taxon>
        <taxon>Spiralia</taxon>
        <taxon>Lophotrochozoa</taxon>
        <taxon>Mollusca</taxon>
        <taxon>Bivalvia</taxon>
        <taxon>Autobranchia</taxon>
        <taxon>Heteroconchia</taxon>
        <taxon>Euheterodonta</taxon>
        <taxon>Imparidentia</taxon>
        <taxon>Neoheterodontei</taxon>
        <taxon>Myida</taxon>
        <taxon>Dreissenoidea</taxon>
        <taxon>Dreissenidae</taxon>
        <taxon>Dreissena</taxon>
    </lineage>
</organism>
<comment type="caution">
    <text evidence="1">The sequence shown here is derived from an EMBL/GenBank/DDBJ whole genome shotgun (WGS) entry which is preliminary data.</text>
</comment>
<evidence type="ECO:0000313" key="2">
    <source>
        <dbReference type="Proteomes" id="UP000828390"/>
    </source>
</evidence>